<protein>
    <submittedName>
        <fullName evidence="1">Anthocyanidin 3-O-glucoside 6''-O-acyltransferase</fullName>
    </submittedName>
</protein>
<dbReference type="Gene3D" id="3.30.559.10">
    <property type="entry name" value="Chloramphenicol acetyltransferase-like domain"/>
    <property type="match status" value="1"/>
</dbReference>
<evidence type="ECO:0000313" key="1">
    <source>
        <dbReference type="EMBL" id="KAL0295843.1"/>
    </source>
</evidence>
<dbReference type="EMBL" id="JACGWK010000587">
    <property type="protein sequence ID" value="KAL0295843.1"/>
    <property type="molecule type" value="Genomic_DNA"/>
</dbReference>
<accession>A0AAW2JNM9</accession>
<name>A0AAW2JNM9_9LAMI</name>
<dbReference type="AlphaFoldDB" id="A0AAW2JNM9"/>
<dbReference type="InterPro" id="IPR023213">
    <property type="entry name" value="CAT-like_dom_sf"/>
</dbReference>
<reference evidence="1" key="2">
    <citation type="journal article" date="2024" name="Plant">
        <title>Genomic evolution and insights into agronomic trait innovations of Sesamum species.</title>
        <authorList>
            <person name="Miao H."/>
            <person name="Wang L."/>
            <person name="Qu L."/>
            <person name="Liu H."/>
            <person name="Sun Y."/>
            <person name="Le M."/>
            <person name="Wang Q."/>
            <person name="Wei S."/>
            <person name="Zheng Y."/>
            <person name="Lin W."/>
            <person name="Duan Y."/>
            <person name="Cao H."/>
            <person name="Xiong S."/>
            <person name="Wang X."/>
            <person name="Wei L."/>
            <person name="Li C."/>
            <person name="Ma Q."/>
            <person name="Ju M."/>
            <person name="Zhao R."/>
            <person name="Li G."/>
            <person name="Mu C."/>
            <person name="Tian Q."/>
            <person name="Mei H."/>
            <person name="Zhang T."/>
            <person name="Gao T."/>
            <person name="Zhang H."/>
        </authorList>
    </citation>
    <scope>NUCLEOTIDE SEQUENCE</scope>
    <source>
        <strain evidence="1">G01</strain>
    </source>
</reference>
<sequence length="67" mass="7475">MLEMLIFYDFIHQLQLIIDESGDKLLRLLAVQVALFPGRGICIGVTNHHYAGDASPIGVYEVLGFNK</sequence>
<comment type="caution">
    <text evidence="1">The sequence shown here is derived from an EMBL/GenBank/DDBJ whole genome shotgun (WGS) entry which is preliminary data.</text>
</comment>
<reference evidence="1" key="1">
    <citation type="submission" date="2020-06" db="EMBL/GenBank/DDBJ databases">
        <authorList>
            <person name="Li T."/>
            <person name="Hu X."/>
            <person name="Zhang T."/>
            <person name="Song X."/>
            <person name="Zhang H."/>
            <person name="Dai N."/>
            <person name="Sheng W."/>
            <person name="Hou X."/>
            <person name="Wei L."/>
        </authorList>
    </citation>
    <scope>NUCLEOTIDE SEQUENCE</scope>
    <source>
        <strain evidence="1">G01</strain>
        <tissue evidence="1">Leaf</tissue>
    </source>
</reference>
<gene>
    <name evidence="1" type="ORF">Sangu_3181900</name>
</gene>
<organism evidence="1">
    <name type="scientific">Sesamum angustifolium</name>
    <dbReference type="NCBI Taxonomy" id="2727405"/>
    <lineage>
        <taxon>Eukaryota</taxon>
        <taxon>Viridiplantae</taxon>
        <taxon>Streptophyta</taxon>
        <taxon>Embryophyta</taxon>
        <taxon>Tracheophyta</taxon>
        <taxon>Spermatophyta</taxon>
        <taxon>Magnoliopsida</taxon>
        <taxon>eudicotyledons</taxon>
        <taxon>Gunneridae</taxon>
        <taxon>Pentapetalae</taxon>
        <taxon>asterids</taxon>
        <taxon>lamiids</taxon>
        <taxon>Lamiales</taxon>
        <taxon>Pedaliaceae</taxon>
        <taxon>Sesamum</taxon>
    </lineage>
</organism>
<proteinExistence type="predicted"/>